<evidence type="ECO:0000256" key="4">
    <source>
        <dbReference type="ARBA" id="ARBA00023136"/>
    </source>
</evidence>
<dbReference type="STRING" id="76936.BN2458_PEG0490"/>
<organism evidence="8 9">
    <name type="scientific">Helicobacter typhlonius</name>
    <dbReference type="NCBI Taxonomy" id="76936"/>
    <lineage>
        <taxon>Bacteria</taxon>
        <taxon>Pseudomonadati</taxon>
        <taxon>Campylobacterota</taxon>
        <taxon>Epsilonproteobacteria</taxon>
        <taxon>Campylobacterales</taxon>
        <taxon>Helicobacteraceae</taxon>
        <taxon>Helicobacter</taxon>
    </lineage>
</organism>
<evidence type="ECO:0000256" key="5">
    <source>
        <dbReference type="ARBA" id="ARBA00023239"/>
    </source>
</evidence>
<dbReference type="GO" id="GO:0071555">
    <property type="term" value="P:cell wall organization"/>
    <property type="evidence" value="ECO:0007669"/>
    <property type="project" value="UniProtKB-KW"/>
</dbReference>
<dbReference type="NCBIfam" id="TIGR00247">
    <property type="entry name" value="endolytic transglycosylase MltG"/>
    <property type="match status" value="1"/>
</dbReference>
<evidence type="ECO:0000256" key="1">
    <source>
        <dbReference type="ARBA" id="ARBA00022475"/>
    </source>
</evidence>
<comment type="function">
    <text evidence="7">Functions as a peptidoglycan terminase that cleaves nascent peptidoglycan strands endolytically to terminate their elongation.</text>
</comment>
<dbReference type="GO" id="GO:0008932">
    <property type="term" value="F:lytic endotransglycosylase activity"/>
    <property type="evidence" value="ECO:0007669"/>
    <property type="project" value="UniProtKB-UniRule"/>
</dbReference>
<dbReference type="EMBL" id="JRPF02000001">
    <property type="protein sequence ID" value="TLD79508.1"/>
    <property type="molecule type" value="Genomic_DNA"/>
</dbReference>
<feature type="site" description="Important for catalytic activity" evidence="7">
    <location>
        <position position="206"/>
    </location>
</feature>
<keyword evidence="9" id="KW-1185">Reference proteome</keyword>
<dbReference type="Pfam" id="PF02618">
    <property type="entry name" value="YceG"/>
    <property type="match status" value="1"/>
</dbReference>
<dbReference type="GO" id="GO:0005886">
    <property type="term" value="C:plasma membrane"/>
    <property type="evidence" value="ECO:0007669"/>
    <property type="project" value="UniProtKB-SubCell"/>
</dbReference>
<accession>A0A4U8S1G9</accession>
<dbReference type="AlphaFoldDB" id="A0A4U8S1G9"/>
<dbReference type="PANTHER" id="PTHR30518">
    <property type="entry name" value="ENDOLYTIC MUREIN TRANSGLYCOSYLASE"/>
    <property type="match status" value="1"/>
</dbReference>
<keyword evidence="5 7" id="KW-0456">Lyase</keyword>
<protein>
    <recommendedName>
        <fullName evidence="7">Endolytic murein transglycosylase</fullName>
        <ecNumber evidence="7">4.2.2.29</ecNumber>
    </recommendedName>
    <alternativeName>
        <fullName evidence="7">Peptidoglycan lytic transglycosylase</fullName>
    </alternativeName>
    <alternativeName>
        <fullName evidence="7">Peptidoglycan polymerization terminase</fullName>
    </alternativeName>
</protein>
<name>A0A4U8S1G9_9HELI</name>
<dbReference type="EC" id="4.2.2.29" evidence="7"/>
<dbReference type="Gene3D" id="3.30.160.60">
    <property type="entry name" value="Classic Zinc Finger"/>
    <property type="match status" value="1"/>
</dbReference>
<keyword evidence="2 7" id="KW-0812">Transmembrane</keyword>
<keyword evidence="4 7" id="KW-0472">Membrane</keyword>
<evidence type="ECO:0000256" key="2">
    <source>
        <dbReference type="ARBA" id="ARBA00022692"/>
    </source>
</evidence>
<dbReference type="HAMAP" id="MF_02065">
    <property type="entry name" value="MltG"/>
    <property type="match status" value="1"/>
</dbReference>
<keyword evidence="3 7" id="KW-1133">Transmembrane helix</keyword>
<feature type="transmembrane region" description="Helical" evidence="7">
    <location>
        <begin position="12"/>
        <end position="33"/>
    </location>
</feature>
<dbReference type="Proteomes" id="UP000029925">
    <property type="component" value="Unassembled WGS sequence"/>
</dbReference>
<reference evidence="8 9" key="1">
    <citation type="journal article" date="2014" name="Genome Announc.">
        <title>Draft genome sequences of eight enterohepatic helicobacter species isolated from both laboratory and wild rodents.</title>
        <authorList>
            <person name="Sheh A."/>
            <person name="Shen Z."/>
            <person name="Fox J.G."/>
        </authorList>
    </citation>
    <scope>NUCLEOTIDE SEQUENCE [LARGE SCALE GENOMIC DNA]</scope>
    <source>
        <strain evidence="8 9">MIT 98-6810</strain>
    </source>
</reference>
<evidence type="ECO:0000256" key="6">
    <source>
        <dbReference type="ARBA" id="ARBA00023316"/>
    </source>
</evidence>
<evidence type="ECO:0000256" key="3">
    <source>
        <dbReference type="ARBA" id="ARBA00022989"/>
    </source>
</evidence>
<comment type="similarity">
    <text evidence="7">Belongs to the transglycosylase MltG family.</text>
</comment>
<sequence>MESVSIMPKKITILAILLDLIFLIAITILFYLLQPVQTERILNLPKGSLNKIITYLDNNGTSLNKLDSLFIRFLGQPQSGFIDIKAEVLPKGAFFKALVSSKAATKDVTLIPGETMYYFIRILAQTFSLSTESLQEAYDKYFPYPDGVIFPDTYSLPIGINEDETMNLLYQLSMQKHEQNAKRLLGKYDEKEWFKNVAIASVVQKEAANNEEMPIVAAVVFNRLEKNMPLQMDGSLNYGQYSHSKVTPERIRNDESPYNTYKYKGVPPYPAGSVSLQAIEAVLKPAQVDYLYFVRDRATGTHKFSKTYEEHRSHF</sequence>
<keyword evidence="1 7" id="KW-1003">Cell membrane</keyword>
<dbReference type="GO" id="GO:0009252">
    <property type="term" value="P:peptidoglycan biosynthetic process"/>
    <property type="evidence" value="ECO:0007669"/>
    <property type="project" value="UniProtKB-UniRule"/>
</dbReference>
<comment type="subcellular location">
    <subcellularLocation>
        <location evidence="7">Cell membrane</location>
        <topology evidence="7">Single-pass membrane protein</topology>
    </subcellularLocation>
</comment>
<evidence type="ECO:0000256" key="7">
    <source>
        <dbReference type="HAMAP-Rule" id="MF_02065"/>
    </source>
</evidence>
<proteinExistence type="inferred from homology"/>
<dbReference type="InterPro" id="IPR003770">
    <property type="entry name" value="MLTG-like"/>
</dbReference>
<evidence type="ECO:0000313" key="8">
    <source>
        <dbReference type="EMBL" id="TLD79508.1"/>
    </source>
</evidence>
<comment type="catalytic activity">
    <reaction evidence="7">
        <text>a peptidoglycan chain = a peptidoglycan chain with N-acetyl-1,6-anhydromuramyl-[peptide] at the reducing end + a peptidoglycan chain with N-acetylglucosamine at the non-reducing end.</text>
        <dbReference type="EC" id="4.2.2.29"/>
    </reaction>
</comment>
<keyword evidence="6 7" id="KW-0961">Cell wall biogenesis/degradation</keyword>
<dbReference type="OrthoDB" id="9814591at2"/>
<gene>
    <name evidence="7 8" type="primary">mltG</name>
    <name evidence="8" type="ORF">LS75_000780</name>
</gene>
<comment type="caution">
    <text evidence="8">The sequence shown here is derived from an EMBL/GenBank/DDBJ whole genome shotgun (WGS) entry which is preliminary data.</text>
</comment>
<dbReference type="PANTHER" id="PTHR30518:SF2">
    <property type="entry name" value="ENDOLYTIC MUREIN TRANSGLYCOSYLASE"/>
    <property type="match status" value="1"/>
</dbReference>
<evidence type="ECO:0000313" key="9">
    <source>
        <dbReference type="Proteomes" id="UP000029925"/>
    </source>
</evidence>